<organism evidence="19 20">
    <name type="scientific">Lasius niger</name>
    <name type="common">Black garden ant</name>
    <dbReference type="NCBI Taxonomy" id="67767"/>
    <lineage>
        <taxon>Eukaryota</taxon>
        <taxon>Metazoa</taxon>
        <taxon>Ecdysozoa</taxon>
        <taxon>Arthropoda</taxon>
        <taxon>Hexapoda</taxon>
        <taxon>Insecta</taxon>
        <taxon>Pterygota</taxon>
        <taxon>Neoptera</taxon>
        <taxon>Endopterygota</taxon>
        <taxon>Hymenoptera</taxon>
        <taxon>Apocrita</taxon>
        <taxon>Aculeata</taxon>
        <taxon>Formicoidea</taxon>
        <taxon>Formicidae</taxon>
        <taxon>Formicinae</taxon>
        <taxon>Lasius</taxon>
        <taxon>Lasius</taxon>
    </lineage>
</organism>
<feature type="region of interest" description="Disordered" evidence="17">
    <location>
        <begin position="566"/>
        <end position="603"/>
    </location>
</feature>
<dbReference type="Pfam" id="PF14223">
    <property type="entry name" value="Retrotran_gag_2"/>
    <property type="match status" value="1"/>
</dbReference>
<gene>
    <name evidence="19" type="ORF">RF55_13469</name>
</gene>
<keyword evidence="14" id="KW-0917">Virion maturation</keyword>
<proteinExistence type="predicted"/>
<dbReference type="InterPro" id="IPR025724">
    <property type="entry name" value="GAG-pre-integrase_dom"/>
</dbReference>
<evidence type="ECO:0000256" key="13">
    <source>
        <dbReference type="ARBA" id="ARBA00022932"/>
    </source>
</evidence>
<keyword evidence="10" id="KW-0460">Magnesium</keyword>
<dbReference type="SUPFAM" id="SSF53098">
    <property type="entry name" value="Ribonuclease H-like"/>
    <property type="match status" value="1"/>
</dbReference>
<dbReference type="GO" id="GO:0003676">
    <property type="term" value="F:nucleic acid binding"/>
    <property type="evidence" value="ECO:0007669"/>
    <property type="project" value="InterPro"/>
</dbReference>
<dbReference type="PANTHER" id="PTHR42648">
    <property type="entry name" value="TRANSPOSASE, PUTATIVE-RELATED"/>
    <property type="match status" value="1"/>
</dbReference>
<evidence type="ECO:0000256" key="11">
    <source>
        <dbReference type="ARBA" id="ARBA00022908"/>
    </source>
</evidence>
<dbReference type="PaxDb" id="67767-A0A0J7KAI5"/>
<dbReference type="Pfam" id="PF22936">
    <property type="entry name" value="Pol_BBD"/>
    <property type="match status" value="1"/>
</dbReference>
<evidence type="ECO:0000256" key="16">
    <source>
        <dbReference type="ARBA" id="ARBA00023268"/>
    </source>
</evidence>
<dbReference type="GO" id="GO:0004519">
    <property type="term" value="F:endonuclease activity"/>
    <property type="evidence" value="ECO:0007669"/>
    <property type="project" value="UniProtKB-KW"/>
</dbReference>
<keyword evidence="4" id="KW-0540">Nuclease</keyword>
<dbReference type="AlphaFoldDB" id="A0A0J7KAI5"/>
<dbReference type="Pfam" id="PF13976">
    <property type="entry name" value="gag_pre-integrs"/>
    <property type="match status" value="1"/>
</dbReference>
<protein>
    <submittedName>
        <fullName evidence="19">Integrase core domain protein</fullName>
    </submittedName>
</protein>
<dbReference type="Pfam" id="PF07727">
    <property type="entry name" value="RVT_2"/>
    <property type="match status" value="2"/>
</dbReference>
<dbReference type="EMBL" id="LBMM01010726">
    <property type="protein sequence ID" value="KMQ87289.1"/>
    <property type="molecule type" value="Genomic_DNA"/>
</dbReference>
<evidence type="ECO:0000256" key="8">
    <source>
        <dbReference type="ARBA" id="ARBA00022801"/>
    </source>
</evidence>
<dbReference type="Gene3D" id="3.30.420.10">
    <property type="entry name" value="Ribonuclease H-like superfamily/Ribonuclease H"/>
    <property type="match status" value="1"/>
</dbReference>
<dbReference type="GO" id="GO:0046872">
    <property type="term" value="F:metal ion binding"/>
    <property type="evidence" value="ECO:0007669"/>
    <property type="project" value="UniProtKB-KW"/>
</dbReference>
<dbReference type="InterPro" id="IPR013103">
    <property type="entry name" value="RVT_2"/>
</dbReference>
<evidence type="ECO:0000259" key="18">
    <source>
        <dbReference type="PROSITE" id="PS50994"/>
    </source>
</evidence>
<keyword evidence="11" id="KW-0229">DNA integration</keyword>
<evidence type="ECO:0000256" key="17">
    <source>
        <dbReference type="SAM" id="MobiDB-lite"/>
    </source>
</evidence>
<evidence type="ECO:0000313" key="20">
    <source>
        <dbReference type="Proteomes" id="UP000036403"/>
    </source>
</evidence>
<dbReference type="GO" id="GO:0005524">
    <property type="term" value="F:ATP binding"/>
    <property type="evidence" value="ECO:0007669"/>
    <property type="project" value="UniProtKB-KW"/>
</dbReference>
<dbReference type="OrthoDB" id="7617291at2759"/>
<evidence type="ECO:0000256" key="4">
    <source>
        <dbReference type="ARBA" id="ARBA00022722"/>
    </source>
</evidence>
<dbReference type="GO" id="GO:0008233">
    <property type="term" value="F:peptidase activity"/>
    <property type="evidence" value="ECO:0007669"/>
    <property type="project" value="UniProtKB-KW"/>
</dbReference>
<accession>A0A0J7KAI5</accession>
<evidence type="ECO:0000256" key="1">
    <source>
        <dbReference type="ARBA" id="ARBA00002180"/>
    </source>
</evidence>
<keyword evidence="15" id="KW-0233">DNA recombination</keyword>
<keyword evidence="13" id="KW-0808">Transferase</keyword>
<keyword evidence="13" id="KW-0548">Nucleotidyltransferase</keyword>
<evidence type="ECO:0000256" key="10">
    <source>
        <dbReference type="ARBA" id="ARBA00022842"/>
    </source>
</evidence>
<dbReference type="Pfam" id="PF25597">
    <property type="entry name" value="SH3_retrovirus"/>
    <property type="match status" value="1"/>
</dbReference>
<sequence>MAPGNSVVEHFTKVQNLAQQLKDIGQNIDDVSIMAKILGSLPHKYNAFKTAWDSMDEERQTLDNLMERLIKEESQYSADDDVASALAAITVSKKKRQTNKVARNRRIKLLRVDADTVWLTDSGASCHVTFHREWLSDYRSISGEKVKLGDDAECDVRGIGNVCIKKLVKGTWENATIRNVFFVSNLKKNLLSVGVLTSGGYEVSFKDDRVTLVKDGLVYANGVKQNNDVYRMFFRVSNPHMTPEANISTSLKRWHERLGHVNQRMIRDMVNNGAIDGVKLRDVKDFFCDACQLGKSHKLPFKNTSDRVRYGPGEFIHSDVCGPLPEPSIGGARFFVTFVDEASDYRHVFFLRHKNDVYEKFKEFDRMVENKFGHKLQVLHTDNGREYYNEDMRQYLKSRGICMENSAPYTPEQNGKAERENRTIMESARTMIKQRNLPKALWAEAVNTAVYILNRTTHSKNLKQTPFEIWHGKKPDLSHVRVFGSVAYMHVPQQMRKKLDAKAKRLMLVGYENDSTNYRLFDRDKRSVTISRHVTFHEQTEEESPSSNYSDDGLVRLPKIERAMEETCDEENDPERVDNEQNEFGNSEEEEQATAPRPVEDKRGVLRDRASIKPPKRYEINISEYTPLTFREAVNGSESEQWTRAIREELEAHDQNKTWSVVPADQNKKLLDTKWVFKILKDEHGQVKRFKARLVARKFQQKEGLDYTETFAPKPDGLEVDGDSSAVMCRLNKSLYDIKQAARCWNMKFTNFLRKFDLVPCESEKCIFVGRMENVCVYLALFVDDGLIACESRAVLDSIVDELSKSFEITLGDASTFVGLQIERDRVAKSVRIHQKAYIAQIVERFGMSEANPMCIPADPHATLGPAEENELETPNVPYREAVGSLMFLAVTSRPDIAFAVNMLSRFLNKYNQNHWFAKDIRTRILQAMSRCDARQPVYARERSGDMGITTAKIGNVEYD</sequence>
<keyword evidence="13" id="KW-0239">DNA-directed DNA polymerase</keyword>
<evidence type="ECO:0000256" key="3">
    <source>
        <dbReference type="ARBA" id="ARBA00022670"/>
    </source>
</evidence>
<keyword evidence="3" id="KW-0645">Protease</keyword>
<keyword evidence="8" id="KW-0378">Hydrolase</keyword>
<evidence type="ECO:0000256" key="15">
    <source>
        <dbReference type="ARBA" id="ARBA00023172"/>
    </source>
</evidence>
<dbReference type="Proteomes" id="UP000036403">
    <property type="component" value="Unassembled WGS sequence"/>
</dbReference>
<dbReference type="InterPro" id="IPR039537">
    <property type="entry name" value="Retrotran_Ty1/copia-like"/>
</dbReference>
<dbReference type="InterPro" id="IPR036397">
    <property type="entry name" value="RNaseH_sf"/>
</dbReference>
<dbReference type="InterPro" id="IPR001584">
    <property type="entry name" value="Integrase_cat-core"/>
</dbReference>
<keyword evidence="6" id="KW-0547">Nucleotide-binding</keyword>
<comment type="caution">
    <text evidence="19">The sequence shown here is derived from an EMBL/GenBank/DDBJ whole genome shotgun (WGS) entry which is preliminary data.</text>
</comment>
<keyword evidence="16" id="KW-0511">Multifunctional enzyme</keyword>
<dbReference type="InterPro" id="IPR054722">
    <property type="entry name" value="PolX-like_BBD"/>
</dbReference>
<evidence type="ECO:0000256" key="9">
    <source>
        <dbReference type="ARBA" id="ARBA00022840"/>
    </source>
</evidence>
<keyword evidence="12" id="KW-0695">RNA-directed DNA polymerase</keyword>
<evidence type="ECO:0000256" key="14">
    <source>
        <dbReference type="ARBA" id="ARBA00023113"/>
    </source>
</evidence>
<comment type="function">
    <text evidence="1">The aspartyl protease (PR) mediates the proteolytic cleavages of the Gag and Gag-Pol polyproteins after assembly of the VLP.</text>
</comment>
<dbReference type="GO" id="GO:0006310">
    <property type="term" value="P:DNA recombination"/>
    <property type="evidence" value="ECO:0007669"/>
    <property type="project" value="UniProtKB-KW"/>
</dbReference>
<dbReference type="GO" id="GO:0006508">
    <property type="term" value="P:proteolysis"/>
    <property type="evidence" value="ECO:0007669"/>
    <property type="project" value="UniProtKB-KW"/>
</dbReference>
<feature type="domain" description="Integrase catalytic" evidence="18">
    <location>
        <begin position="308"/>
        <end position="474"/>
    </location>
</feature>
<dbReference type="GO" id="GO:0003964">
    <property type="term" value="F:RNA-directed DNA polymerase activity"/>
    <property type="evidence" value="ECO:0007669"/>
    <property type="project" value="UniProtKB-KW"/>
</dbReference>
<evidence type="ECO:0000256" key="6">
    <source>
        <dbReference type="ARBA" id="ARBA00022741"/>
    </source>
</evidence>
<keyword evidence="5" id="KW-0479">Metal-binding</keyword>
<dbReference type="GO" id="GO:0015074">
    <property type="term" value="P:DNA integration"/>
    <property type="evidence" value="ECO:0007669"/>
    <property type="project" value="UniProtKB-KW"/>
</dbReference>
<keyword evidence="2" id="KW-1188">Viral release from host cell</keyword>
<dbReference type="InterPro" id="IPR057670">
    <property type="entry name" value="SH3_retrovirus"/>
</dbReference>
<evidence type="ECO:0000256" key="7">
    <source>
        <dbReference type="ARBA" id="ARBA00022759"/>
    </source>
</evidence>
<keyword evidence="9" id="KW-0067">ATP-binding</keyword>
<dbReference type="GO" id="GO:0003887">
    <property type="term" value="F:DNA-directed DNA polymerase activity"/>
    <property type="evidence" value="ECO:0007669"/>
    <property type="project" value="UniProtKB-KW"/>
</dbReference>
<dbReference type="Pfam" id="PF00665">
    <property type="entry name" value="rve"/>
    <property type="match status" value="1"/>
</dbReference>
<evidence type="ECO:0000313" key="19">
    <source>
        <dbReference type="EMBL" id="KMQ87289.1"/>
    </source>
</evidence>
<keyword evidence="20" id="KW-1185">Reference proteome</keyword>
<dbReference type="InterPro" id="IPR012337">
    <property type="entry name" value="RNaseH-like_sf"/>
</dbReference>
<dbReference type="PANTHER" id="PTHR42648:SF11">
    <property type="entry name" value="TRANSPOSON TY4-P GAG-POL POLYPROTEIN"/>
    <property type="match status" value="1"/>
</dbReference>
<dbReference type="STRING" id="67767.A0A0J7KAI5"/>
<evidence type="ECO:0000256" key="2">
    <source>
        <dbReference type="ARBA" id="ARBA00022612"/>
    </source>
</evidence>
<keyword evidence="7" id="KW-0255">Endonuclease</keyword>
<name>A0A0J7KAI5_LASNI</name>
<reference evidence="19 20" key="1">
    <citation type="submission" date="2015-04" db="EMBL/GenBank/DDBJ databases">
        <title>Lasius niger genome sequencing.</title>
        <authorList>
            <person name="Konorov E.A."/>
            <person name="Nikitin M.A."/>
            <person name="Kirill M.V."/>
            <person name="Chang P."/>
        </authorList>
    </citation>
    <scope>NUCLEOTIDE SEQUENCE [LARGE SCALE GENOMIC DNA]</scope>
    <source>
        <tissue evidence="19">Whole</tissue>
    </source>
</reference>
<evidence type="ECO:0000256" key="12">
    <source>
        <dbReference type="ARBA" id="ARBA00022918"/>
    </source>
</evidence>
<evidence type="ECO:0000256" key="5">
    <source>
        <dbReference type="ARBA" id="ARBA00022723"/>
    </source>
</evidence>
<dbReference type="PROSITE" id="PS50994">
    <property type="entry name" value="INTEGRASE"/>
    <property type="match status" value="1"/>
</dbReference>